<dbReference type="InterPro" id="IPR011010">
    <property type="entry name" value="DNA_brk_join_enz"/>
</dbReference>
<dbReference type="Gene3D" id="1.10.443.10">
    <property type="entry name" value="Intergrase catalytic core"/>
    <property type="match status" value="1"/>
</dbReference>
<dbReference type="Pfam" id="PF00589">
    <property type="entry name" value="Phage_integrase"/>
    <property type="match status" value="1"/>
</dbReference>
<dbReference type="KEGG" id="cmah:C1I91_04290"/>
<dbReference type="GO" id="GO:0006310">
    <property type="term" value="P:DNA recombination"/>
    <property type="evidence" value="ECO:0007669"/>
    <property type="project" value="UniProtKB-KW"/>
</dbReference>
<organism evidence="5 6">
    <name type="scientific">Clostridium manihotivorum</name>
    <dbReference type="NCBI Taxonomy" id="2320868"/>
    <lineage>
        <taxon>Bacteria</taxon>
        <taxon>Bacillati</taxon>
        <taxon>Bacillota</taxon>
        <taxon>Clostridia</taxon>
        <taxon>Eubacteriales</taxon>
        <taxon>Clostridiaceae</taxon>
        <taxon>Clostridium</taxon>
    </lineage>
</organism>
<proteinExistence type="predicted"/>
<keyword evidence="2" id="KW-0229">DNA integration</keyword>
<dbReference type="Proteomes" id="UP000286268">
    <property type="component" value="Chromosome"/>
</dbReference>
<keyword evidence="3" id="KW-0233">DNA recombination</keyword>
<dbReference type="GO" id="GO:0003677">
    <property type="term" value="F:DNA binding"/>
    <property type="evidence" value="ECO:0007669"/>
    <property type="project" value="InterPro"/>
</dbReference>
<dbReference type="EMBL" id="CP025746">
    <property type="protein sequence ID" value="QAA30946.1"/>
    <property type="molecule type" value="Genomic_DNA"/>
</dbReference>
<protein>
    <submittedName>
        <fullName evidence="5">Integrase</fullName>
    </submittedName>
</protein>
<evidence type="ECO:0000256" key="2">
    <source>
        <dbReference type="ARBA" id="ARBA00022908"/>
    </source>
</evidence>
<evidence type="ECO:0000256" key="1">
    <source>
        <dbReference type="ARBA" id="ARBA00004496"/>
    </source>
</evidence>
<dbReference type="PANTHER" id="PTHR30349">
    <property type="entry name" value="PHAGE INTEGRASE-RELATED"/>
    <property type="match status" value="1"/>
</dbReference>
<reference evidence="5 6" key="1">
    <citation type="submission" date="2018-01" db="EMBL/GenBank/DDBJ databases">
        <title>Genome Sequencing and Assembly of Anaerobacter polyendosporus strain CT4.</title>
        <authorList>
            <person name="Tachaapaikoon C."/>
            <person name="Sutheeworapong S."/>
            <person name="Jenjaroenpun P."/>
            <person name="Wongsurawat T."/>
            <person name="Nookeaw I."/>
            <person name="Cheawchanlertfa P."/>
            <person name="Kosugi A."/>
            <person name="Cheevadhanarak S."/>
            <person name="Ratanakhanokchai K."/>
        </authorList>
    </citation>
    <scope>NUCLEOTIDE SEQUENCE [LARGE SCALE GENOMIC DNA]</scope>
    <source>
        <strain evidence="5 6">CT4</strain>
    </source>
</reference>
<evidence type="ECO:0000259" key="4">
    <source>
        <dbReference type="PROSITE" id="PS51898"/>
    </source>
</evidence>
<feature type="domain" description="Tyr recombinase" evidence="4">
    <location>
        <begin position="11"/>
        <end position="194"/>
    </location>
</feature>
<dbReference type="OrthoDB" id="9766545at2"/>
<sequence>MRRVLVRNQSSKIKYFTQNEMKRIFLAIENSHSKHSLRDLVIFRVAYRCGLRASEIGLIKKEDYNSDKGEIYCQRLKGSKNNTIRLDVISKEILDKYIDQEHILLDSEFIFRSQEMKPISRQTLDYLIKKYCAIANIEDKSKHHFHSLKHTTAVHLAESDMDIKELQWWLGHKVVSNTEIYFQFTTRQQERMYSKLNEKSEMV</sequence>
<dbReference type="PANTHER" id="PTHR30349:SF77">
    <property type="entry name" value="TYROSINE RECOMBINASE XERC"/>
    <property type="match status" value="1"/>
</dbReference>
<evidence type="ECO:0000256" key="3">
    <source>
        <dbReference type="ARBA" id="ARBA00023172"/>
    </source>
</evidence>
<keyword evidence="6" id="KW-1185">Reference proteome</keyword>
<dbReference type="InterPro" id="IPR013762">
    <property type="entry name" value="Integrase-like_cat_sf"/>
</dbReference>
<dbReference type="PROSITE" id="PS51898">
    <property type="entry name" value="TYR_RECOMBINASE"/>
    <property type="match status" value="1"/>
</dbReference>
<dbReference type="AlphaFoldDB" id="A0A410DPG9"/>
<comment type="subcellular location">
    <subcellularLocation>
        <location evidence="1">Cytoplasm</location>
    </subcellularLocation>
</comment>
<evidence type="ECO:0000313" key="5">
    <source>
        <dbReference type="EMBL" id="QAA30946.1"/>
    </source>
</evidence>
<dbReference type="InterPro" id="IPR002104">
    <property type="entry name" value="Integrase_catalytic"/>
</dbReference>
<accession>A0A410DPG9</accession>
<dbReference type="SUPFAM" id="SSF56349">
    <property type="entry name" value="DNA breaking-rejoining enzymes"/>
    <property type="match status" value="1"/>
</dbReference>
<evidence type="ECO:0000313" key="6">
    <source>
        <dbReference type="Proteomes" id="UP000286268"/>
    </source>
</evidence>
<dbReference type="GO" id="GO:0005737">
    <property type="term" value="C:cytoplasm"/>
    <property type="evidence" value="ECO:0007669"/>
    <property type="project" value="UniProtKB-SubCell"/>
</dbReference>
<dbReference type="InterPro" id="IPR050090">
    <property type="entry name" value="Tyrosine_recombinase_XerCD"/>
</dbReference>
<gene>
    <name evidence="5" type="ORF">C1I91_04290</name>
</gene>
<dbReference type="GO" id="GO:0015074">
    <property type="term" value="P:DNA integration"/>
    <property type="evidence" value="ECO:0007669"/>
    <property type="project" value="UniProtKB-KW"/>
</dbReference>
<name>A0A410DPG9_9CLOT</name>